<proteinExistence type="predicted"/>
<feature type="transmembrane region" description="Helical" evidence="5">
    <location>
        <begin position="141"/>
        <end position="157"/>
    </location>
</feature>
<keyword evidence="7" id="KW-1185">Reference proteome</keyword>
<evidence type="ECO:0000256" key="3">
    <source>
        <dbReference type="ARBA" id="ARBA00022989"/>
    </source>
</evidence>
<keyword evidence="3 5" id="KW-1133">Transmembrane helix</keyword>
<evidence type="ECO:0000256" key="1">
    <source>
        <dbReference type="ARBA" id="ARBA00004141"/>
    </source>
</evidence>
<dbReference type="GO" id="GO:0016020">
    <property type="term" value="C:membrane"/>
    <property type="evidence" value="ECO:0007669"/>
    <property type="project" value="UniProtKB-SubCell"/>
</dbReference>
<name>A0A5K0U966_9VIRU</name>
<keyword evidence="4 5" id="KW-0472">Membrane</keyword>
<dbReference type="Pfam" id="PF01027">
    <property type="entry name" value="Bax1-I"/>
    <property type="match status" value="1"/>
</dbReference>
<gene>
    <name evidence="6" type="ORF">YASMINEVIRUS_356</name>
</gene>
<reference evidence="6 7" key="1">
    <citation type="submission" date="2018-10" db="EMBL/GenBank/DDBJ databases">
        <authorList>
            <consortium name="IHU Genomes"/>
        </authorList>
    </citation>
    <scope>NUCLEOTIDE SEQUENCE [LARGE SCALE GENOMIC DNA]</scope>
    <source>
        <strain evidence="6 7">A1</strain>
    </source>
</reference>
<dbReference type="PANTHER" id="PTHR23291">
    <property type="entry name" value="BAX INHIBITOR-RELATED"/>
    <property type="match status" value="1"/>
</dbReference>
<evidence type="ECO:0000313" key="7">
    <source>
        <dbReference type="Proteomes" id="UP000594342"/>
    </source>
</evidence>
<feature type="transmembrane region" description="Helical" evidence="5">
    <location>
        <begin position="112"/>
        <end position="135"/>
    </location>
</feature>
<evidence type="ECO:0000256" key="5">
    <source>
        <dbReference type="SAM" id="Phobius"/>
    </source>
</evidence>
<feature type="transmembrane region" description="Helical" evidence="5">
    <location>
        <begin position="25"/>
        <end position="48"/>
    </location>
</feature>
<protein>
    <submittedName>
        <fullName evidence="6">Protein lifeguard 1-like</fullName>
    </submittedName>
</protein>
<sequence>MFTVGVVLMFISSDSVRQFVQSTPALVWGSFAGAILFMCVISCCTSFARTSPWNILLLIGETLTQSYLVGVFSSYYDTHDLIVAILLTVFIVVSLTMFSCQSRYDFNRAETYIFAGVLIAVGFGFMSIILCTAMTCNGVSLLFSLLWVIVFSMYLIYDTQRVINGTHPRRFANNEYVFAAISLYLDVISIFACFLNSSGGGSSNEGS</sequence>
<accession>A0A5K0U966</accession>
<evidence type="ECO:0000256" key="2">
    <source>
        <dbReference type="ARBA" id="ARBA00022692"/>
    </source>
</evidence>
<dbReference type="Proteomes" id="UP000594342">
    <property type="component" value="Unassembled WGS sequence"/>
</dbReference>
<keyword evidence="2 5" id="KW-0812">Transmembrane</keyword>
<dbReference type="EMBL" id="UPSH01000001">
    <property type="protein sequence ID" value="VBB17893.1"/>
    <property type="molecule type" value="Genomic_DNA"/>
</dbReference>
<comment type="caution">
    <text evidence="6">The sequence shown here is derived from an EMBL/GenBank/DDBJ whole genome shotgun (WGS) entry which is preliminary data.</text>
</comment>
<feature type="transmembrane region" description="Helical" evidence="5">
    <location>
        <begin position="55"/>
        <end position="75"/>
    </location>
</feature>
<feature type="transmembrane region" description="Helical" evidence="5">
    <location>
        <begin position="81"/>
        <end position="100"/>
    </location>
</feature>
<dbReference type="PANTHER" id="PTHR23291:SF47">
    <property type="entry name" value="TRANSMEMBRANE BAX INHIBITOR MOTIF CONTAINING 7"/>
    <property type="match status" value="1"/>
</dbReference>
<dbReference type="InterPro" id="IPR006214">
    <property type="entry name" value="Bax_inhibitor_1-related"/>
</dbReference>
<evidence type="ECO:0000313" key="6">
    <source>
        <dbReference type="EMBL" id="VBB17893.1"/>
    </source>
</evidence>
<feature type="transmembrane region" description="Helical" evidence="5">
    <location>
        <begin position="177"/>
        <end position="197"/>
    </location>
</feature>
<organism evidence="6 7">
    <name type="scientific">Yasminevirus sp. GU-2018</name>
    <dbReference type="NCBI Taxonomy" id="2420051"/>
    <lineage>
        <taxon>Viruses</taxon>
        <taxon>Varidnaviria</taxon>
        <taxon>Bamfordvirae</taxon>
        <taxon>Nucleocytoviricota</taxon>
        <taxon>Megaviricetes</taxon>
        <taxon>Imitervirales</taxon>
        <taxon>Mimiviridae</taxon>
        <taxon>Klosneuvirinae</taxon>
        <taxon>Yasminevirus</taxon>
        <taxon>Yasminevirus saudimassiliense</taxon>
    </lineage>
</organism>
<evidence type="ECO:0000256" key="4">
    <source>
        <dbReference type="ARBA" id="ARBA00023136"/>
    </source>
</evidence>
<comment type="subcellular location">
    <subcellularLocation>
        <location evidence="1">Membrane</location>
        <topology evidence="1">Multi-pass membrane protein</topology>
    </subcellularLocation>
</comment>